<dbReference type="InterPro" id="IPR032342">
    <property type="entry name" value="DUF4861"/>
</dbReference>
<evidence type="ECO:0000313" key="1">
    <source>
        <dbReference type="EMBL" id="EIJ38139.1"/>
    </source>
</evidence>
<dbReference type="Pfam" id="PF16153">
    <property type="entry name" value="DUF4861"/>
    <property type="match status" value="1"/>
</dbReference>
<proteinExistence type="predicted"/>
<dbReference type="RefSeq" id="WP_008611266.1">
    <property type="nucleotide sequence ID" value="NZ_JH651379.1"/>
</dbReference>
<dbReference type="STRING" id="926559.JoomaDRAFT_1120"/>
<evidence type="ECO:0008006" key="3">
    <source>
        <dbReference type="Google" id="ProtNLM"/>
    </source>
</evidence>
<accession>I3C3E6</accession>
<dbReference type="AlphaFoldDB" id="I3C3E6"/>
<dbReference type="PROSITE" id="PS51257">
    <property type="entry name" value="PROKAR_LIPOPROTEIN"/>
    <property type="match status" value="1"/>
</dbReference>
<reference evidence="1 2" key="1">
    <citation type="submission" date="2012-02" db="EMBL/GenBank/DDBJ databases">
        <title>Improved High-Quality Draft genome of Joostella marina DSM 19592.</title>
        <authorList>
            <consortium name="US DOE Joint Genome Institute (JGI-PGF)"/>
            <person name="Lucas S."/>
            <person name="Copeland A."/>
            <person name="Lapidus A."/>
            <person name="Bruce D."/>
            <person name="Goodwin L."/>
            <person name="Pitluck S."/>
            <person name="Peters L."/>
            <person name="Chertkov O."/>
            <person name="Ovchinnikova G."/>
            <person name="Kyrpides N."/>
            <person name="Mavromatis K."/>
            <person name="Detter J.C."/>
            <person name="Han C."/>
            <person name="Land M."/>
            <person name="Hauser L."/>
            <person name="Markowitz V."/>
            <person name="Cheng J.-F."/>
            <person name="Hugenholtz P."/>
            <person name="Woyke T."/>
            <person name="Wu D."/>
            <person name="Tindall B."/>
            <person name="Brambilla E."/>
            <person name="Klenk H.-P."/>
            <person name="Eisen J.A."/>
        </authorList>
    </citation>
    <scope>NUCLEOTIDE SEQUENCE [LARGE SCALE GENOMIC DNA]</scope>
    <source>
        <strain evidence="1 2">DSM 19592</strain>
    </source>
</reference>
<keyword evidence="2" id="KW-1185">Reference proteome</keyword>
<dbReference type="OrthoDB" id="9800230at2"/>
<protein>
    <recommendedName>
        <fullName evidence="3">DUF4861 domain-containing protein</fullName>
    </recommendedName>
</protein>
<organism evidence="1 2">
    <name type="scientific">Galbibacter orientalis DSM 19592</name>
    <dbReference type="NCBI Taxonomy" id="926559"/>
    <lineage>
        <taxon>Bacteria</taxon>
        <taxon>Pseudomonadati</taxon>
        <taxon>Bacteroidota</taxon>
        <taxon>Flavobacteriia</taxon>
        <taxon>Flavobacteriales</taxon>
        <taxon>Flavobacteriaceae</taxon>
        <taxon>Galbibacter</taxon>
    </lineage>
</organism>
<dbReference type="HOGENOM" id="CLU_696291_0_0_10"/>
<gene>
    <name evidence="1" type="ORF">JoomaDRAFT_1120</name>
</gene>
<dbReference type="eggNOG" id="COG4677">
    <property type="taxonomic scope" value="Bacteria"/>
</dbReference>
<name>I3C3E6_9FLAO</name>
<dbReference type="EMBL" id="JH651379">
    <property type="protein sequence ID" value="EIJ38139.1"/>
    <property type="molecule type" value="Genomic_DNA"/>
</dbReference>
<evidence type="ECO:0000313" key="2">
    <source>
        <dbReference type="Proteomes" id="UP000004690"/>
    </source>
</evidence>
<dbReference type="Proteomes" id="UP000004690">
    <property type="component" value="Unassembled WGS sequence"/>
</dbReference>
<sequence>MNKKVKAYFLVFASLFAISCSNDGKIITVKNELNLDRKFETVEINLKDLAPDALDEAYNYWGVRNAEDKSELTSQLIDIDDDGKWDVLLFQPKINASSEIKFEIYPKKDKSPADTATVCYSRFVPERTDDYAWENNKVAFRTYGPVAQKMVEDSVPGGTLSSGIDAWLKRVEYPIINKWYKKYVSGTGTYHEDTGEGLDNFHVGSSRGIGGIAKKVDTSYYFSKNFTSWKTITNGPLRTSFELTYEAWDANGKTISEKKIISLDYGQNVSRITLQVEGVNSISPGITLHEQKGNTNTNKKEGWMSYWEPHADSELGMGIVTAPENIVNFDKYITNKTDESNLFATLNLNNNKVTYYAGFGWKKAGEFTSQKEWEAYLSDFAKKLSSPLKVIQ</sequence>